<evidence type="ECO:0000256" key="4">
    <source>
        <dbReference type="ARBA" id="ARBA00022898"/>
    </source>
</evidence>
<dbReference type="GO" id="GO:0008483">
    <property type="term" value="F:transaminase activity"/>
    <property type="evidence" value="ECO:0007669"/>
    <property type="project" value="UniProtKB-KW"/>
</dbReference>
<dbReference type="EMBL" id="JBEHZE010000001">
    <property type="protein sequence ID" value="MEX6632393.1"/>
    <property type="molecule type" value="Genomic_DNA"/>
</dbReference>
<organism evidence="7 8">
    <name type="scientific">Hyphococcus lacteus</name>
    <dbReference type="NCBI Taxonomy" id="3143536"/>
    <lineage>
        <taxon>Bacteria</taxon>
        <taxon>Pseudomonadati</taxon>
        <taxon>Pseudomonadota</taxon>
        <taxon>Alphaproteobacteria</taxon>
        <taxon>Parvularculales</taxon>
        <taxon>Parvularculaceae</taxon>
        <taxon>Hyphococcus</taxon>
    </lineage>
</organism>
<keyword evidence="8" id="KW-1185">Reference proteome</keyword>
<dbReference type="Gene3D" id="3.90.1150.10">
    <property type="entry name" value="Aspartate Aminotransferase, domain 1"/>
    <property type="match status" value="1"/>
</dbReference>
<dbReference type="InterPro" id="IPR004838">
    <property type="entry name" value="NHTrfase_class1_PyrdxlP-BS"/>
</dbReference>
<comment type="cofactor">
    <cofactor evidence="1 5">
        <name>pyridoxal 5'-phosphate</name>
        <dbReference type="ChEBI" id="CHEBI:597326"/>
    </cofactor>
</comment>
<evidence type="ECO:0000313" key="8">
    <source>
        <dbReference type="Proteomes" id="UP001560685"/>
    </source>
</evidence>
<sequence>MPRLNPVFSDRPQSIFPTMSRLANAHDAINLGQGFPDEDGPREIREIAARATIEGPNQYAPVEGIPELREAIAFDNQRFYGLDLNPETETLVVSGATEGLAAAFLGFLSPGDEAVLLAPFYECYAPQIEATGARINLVNLVPPHWQLDREALERAITPKTKLIVVNTPHNPLGKVMSTDELSLIADIAIKQDLIVVCDEVYEHLIFDGVSHQPLMTISGMRDRCVRIGSAGKTFSLTGFRIGYVSGPAHLITGVMKAHQHLAYTVPIPLQKAVAAGLRMGDDYYAAFKTDMQTKRNLMAEGLTEAGFDVLPCAGTYFITVDIRSVGRDDDAAFCREITEKAKVAAVPISAFYHPSQADAPHNFVRFCFCKKKEVLNEACDRLVNYIKES</sequence>
<gene>
    <name evidence="7" type="ORF">ABFZ84_02435</name>
</gene>
<dbReference type="CDD" id="cd00609">
    <property type="entry name" value="AAT_like"/>
    <property type="match status" value="1"/>
</dbReference>
<evidence type="ECO:0000313" key="7">
    <source>
        <dbReference type="EMBL" id="MEX6632393.1"/>
    </source>
</evidence>
<accession>A0ABV3Z1K8</accession>
<feature type="domain" description="Aminotransferase class I/classII large" evidence="6">
    <location>
        <begin position="27"/>
        <end position="382"/>
    </location>
</feature>
<dbReference type="InterPro" id="IPR015421">
    <property type="entry name" value="PyrdxlP-dep_Trfase_major"/>
</dbReference>
<evidence type="ECO:0000256" key="1">
    <source>
        <dbReference type="ARBA" id="ARBA00001933"/>
    </source>
</evidence>
<dbReference type="Gene3D" id="3.40.640.10">
    <property type="entry name" value="Type I PLP-dependent aspartate aminotransferase-like (Major domain)"/>
    <property type="match status" value="1"/>
</dbReference>
<evidence type="ECO:0000256" key="2">
    <source>
        <dbReference type="ARBA" id="ARBA00022576"/>
    </source>
</evidence>
<comment type="caution">
    <text evidence="7">The sequence shown here is derived from an EMBL/GenBank/DDBJ whole genome shotgun (WGS) entry which is preliminary data.</text>
</comment>
<protein>
    <recommendedName>
        <fullName evidence="5">Aminotransferase</fullName>
        <ecNumber evidence="5">2.6.1.-</ecNumber>
    </recommendedName>
</protein>
<dbReference type="NCBIfam" id="NF006488">
    <property type="entry name" value="PRK08912.1"/>
    <property type="match status" value="1"/>
</dbReference>
<evidence type="ECO:0000256" key="5">
    <source>
        <dbReference type="RuleBase" id="RU000481"/>
    </source>
</evidence>
<evidence type="ECO:0000256" key="3">
    <source>
        <dbReference type="ARBA" id="ARBA00022679"/>
    </source>
</evidence>
<keyword evidence="2 5" id="KW-0032">Aminotransferase</keyword>
<dbReference type="InterPro" id="IPR051326">
    <property type="entry name" value="Kynurenine-oxoglutarate_AT"/>
</dbReference>
<keyword evidence="4" id="KW-0663">Pyridoxal phosphate</keyword>
<dbReference type="PANTHER" id="PTHR43807">
    <property type="entry name" value="FI04487P"/>
    <property type="match status" value="1"/>
</dbReference>
<dbReference type="SUPFAM" id="SSF53383">
    <property type="entry name" value="PLP-dependent transferases"/>
    <property type="match status" value="1"/>
</dbReference>
<dbReference type="PANTHER" id="PTHR43807:SF20">
    <property type="entry name" value="FI04487P"/>
    <property type="match status" value="1"/>
</dbReference>
<dbReference type="InterPro" id="IPR004839">
    <property type="entry name" value="Aminotransferase_I/II_large"/>
</dbReference>
<dbReference type="InterPro" id="IPR015422">
    <property type="entry name" value="PyrdxlP-dep_Trfase_small"/>
</dbReference>
<dbReference type="RefSeq" id="WP_369312318.1">
    <property type="nucleotide sequence ID" value="NZ_JBEHZE010000001.1"/>
</dbReference>
<dbReference type="EC" id="2.6.1.-" evidence="5"/>
<keyword evidence="3 5" id="KW-0808">Transferase</keyword>
<name>A0ABV3Z1K8_9PROT</name>
<evidence type="ECO:0000259" key="6">
    <source>
        <dbReference type="Pfam" id="PF00155"/>
    </source>
</evidence>
<dbReference type="Proteomes" id="UP001560685">
    <property type="component" value="Unassembled WGS sequence"/>
</dbReference>
<dbReference type="InterPro" id="IPR015424">
    <property type="entry name" value="PyrdxlP-dep_Trfase"/>
</dbReference>
<comment type="similarity">
    <text evidence="5">Belongs to the class-I pyridoxal-phosphate-dependent aminotransferase family.</text>
</comment>
<reference evidence="7 8" key="1">
    <citation type="submission" date="2024-05" db="EMBL/GenBank/DDBJ databases">
        <title>Three bacterial strains, DH-69, EH-24, and ECK-19 isolated from coastal sediments.</title>
        <authorList>
            <person name="Ye Y.-Q."/>
            <person name="Du Z.-J."/>
        </authorList>
    </citation>
    <scope>NUCLEOTIDE SEQUENCE [LARGE SCALE GENOMIC DNA]</scope>
    <source>
        <strain evidence="7 8">ECK-19</strain>
    </source>
</reference>
<proteinExistence type="inferred from homology"/>
<dbReference type="Pfam" id="PF00155">
    <property type="entry name" value="Aminotran_1_2"/>
    <property type="match status" value="1"/>
</dbReference>
<dbReference type="PROSITE" id="PS00105">
    <property type="entry name" value="AA_TRANSFER_CLASS_1"/>
    <property type="match status" value="1"/>
</dbReference>